<gene>
    <name evidence="8" type="ORF">ET495_06030</name>
</gene>
<dbReference type="Pfam" id="PF02653">
    <property type="entry name" value="BPD_transp_2"/>
    <property type="match status" value="1"/>
</dbReference>
<feature type="region of interest" description="Disordered" evidence="6">
    <location>
        <begin position="1"/>
        <end position="20"/>
    </location>
</feature>
<comment type="subcellular location">
    <subcellularLocation>
        <location evidence="1">Cell membrane</location>
        <topology evidence="1">Multi-pass membrane protein</topology>
    </subcellularLocation>
</comment>
<dbReference type="AlphaFoldDB" id="A0A4P6EL12"/>
<keyword evidence="3 7" id="KW-0812">Transmembrane</keyword>
<dbReference type="CDD" id="cd06581">
    <property type="entry name" value="TM_PBP1_LivM_like"/>
    <property type="match status" value="1"/>
</dbReference>
<feature type="transmembrane region" description="Helical" evidence="7">
    <location>
        <begin position="180"/>
        <end position="201"/>
    </location>
</feature>
<dbReference type="PANTHER" id="PTHR30482:SF10">
    <property type="entry name" value="HIGH-AFFINITY BRANCHED-CHAIN AMINO ACID TRANSPORT PROTEIN BRAE"/>
    <property type="match status" value="1"/>
</dbReference>
<feature type="transmembrane region" description="Helical" evidence="7">
    <location>
        <begin position="81"/>
        <end position="98"/>
    </location>
</feature>
<evidence type="ECO:0000256" key="4">
    <source>
        <dbReference type="ARBA" id="ARBA00022989"/>
    </source>
</evidence>
<evidence type="ECO:0000313" key="8">
    <source>
        <dbReference type="EMBL" id="QAY62876.1"/>
    </source>
</evidence>
<feature type="transmembrane region" description="Helical" evidence="7">
    <location>
        <begin position="118"/>
        <end position="140"/>
    </location>
</feature>
<feature type="transmembrane region" description="Helical" evidence="7">
    <location>
        <begin position="147"/>
        <end position="168"/>
    </location>
</feature>
<keyword evidence="2" id="KW-1003">Cell membrane</keyword>
<dbReference type="InterPro" id="IPR001851">
    <property type="entry name" value="ABC_transp_permease"/>
</dbReference>
<feature type="transmembrane region" description="Helical" evidence="7">
    <location>
        <begin position="57"/>
        <end position="74"/>
    </location>
</feature>
<evidence type="ECO:0000313" key="9">
    <source>
        <dbReference type="Proteomes" id="UP000291758"/>
    </source>
</evidence>
<evidence type="ECO:0000256" key="5">
    <source>
        <dbReference type="ARBA" id="ARBA00023136"/>
    </source>
</evidence>
<keyword evidence="5 7" id="KW-0472">Membrane</keyword>
<evidence type="ECO:0000256" key="7">
    <source>
        <dbReference type="SAM" id="Phobius"/>
    </source>
</evidence>
<feature type="transmembrane region" description="Helical" evidence="7">
    <location>
        <begin position="230"/>
        <end position="250"/>
    </location>
</feature>
<sequence>MTVENAAPLRTKPQPTGATRRRPAEVLGPVLVFVGVAYLAAFTSAGLAFLAERTATLLVLVLALQLFTGNSGVLSFAHGAFALLGGLTTGLLTMPAVIKANVLTDLLPALQAAHGPVWLSIPLAVVIGAAVAAGVGALLMRLNGLSAAIATFAVLMVADNVFFHATSVGPGPQVLPQVPVFPVVDAPIALAAVVIVVVYLLGTSRSGRLLRASREDLLAARALGTSVWRLRVAFFAASGGLAALAGAMYAHQAAAISVRDYYLDFTFLTLAMLIIGGAGSVWGAVVGTLVVTAISEALLRMEQGLHLGDLVITLPTGVRGALIPLAFVAMLLWRPQGLTQGREFRLPGGRARARGPHEGAPRRAPSDGAARDDRSPRGDSPERG</sequence>
<feature type="compositionally biased region" description="Basic and acidic residues" evidence="6">
    <location>
        <begin position="355"/>
        <end position="384"/>
    </location>
</feature>
<dbReference type="EMBL" id="CP035495">
    <property type="protein sequence ID" value="QAY62876.1"/>
    <property type="molecule type" value="Genomic_DNA"/>
</dbReference>
<dbReference type="PANTHER" id="PTHR30482">
    <property type="entry name" value="HIGH-AFFINITY BRANCHED-CHAIN AMINO ACID TRANSPORT SYSTEM PERMEASE"/>
    <property type="match status" value="1"/>
</dbReference>
<dbReference type="InterPro" id="IPR043428">
    <property type="entry name" value="LivM-like"/>
</dbReference>
<keyword evidence="9" id="KW-1185">Reference proteome</keyword>
<dbReference type="RefSeq" id="WP_129203436.1">
    <property type="nucleotide sequence ID" value="NZ_CP035495.1"/>
</dbReference>
<evidence type="ECO:0000256" key="3">
    <source>
        <dbReference type="ARBA" id="ARBA00022692"/>
    </source>
</evidence>
<feature type="transmembrane region" description="Helical" evidence="7">
    <location>
        <begin position="30"/>
        <end position="51"/>
    </location>
</feature>
<protein>
    <submittedName>
        <fullName evidence="8">Branched-chain amino acid ABC transporter permease</fullName>
    </submittedName>
</protein>
<dbReference type="KEGG" id="xyl:ET495_06030"/>
<feature type="transmembrane region" description="Helical" evidence="7">
    <location>
        <begin position="311"/>
        <end position="333"/>
    </location>
</feature>
<proteinExistence type="predicted"/>
<evidence type="ECO:0000256" key="2">
    <source>
        <dbReference type="ARBA" id="ARBA00022475"/>
    </source>
</evidence>
<dbReference type="OrthoDB" id="9814461at2"/>
<organism evidence="8 9">
    <name type="scientific">Xylanimonas allomyrinae</name>
    <dbReference type="NCBI Taxonomy" id="2509459"/>
    <lineage>
        <taxon>Bacteria</taxon>
        <taxon>Bacillati</taxon>
        <taxon>Actinomycetota</taxon>
        <taxon>Actinomycetes</taxon>
        <taxon>Micrococcales</taxon>
        <taxon>Promicromonosporaceae</taxon>
        <taxon>Xylanimonas</taxon>
    </lineage>
</organism>
<dbReference type="Proteomes" id="UP000291758">
    <property type="component" value="Chromosome"/>
</dbReference>
<dbReference type="GO" id="GO:0015658">
    <property type="term" value="F:branched-chain amino acid transmembrane transporter activity"/>
    <property type="evidence" value="ECO:0007669"/>
    <property type="project" value="InterPro"/>
</dbReference>
<name>A0A4P6EL12_9MICO</name>
<accession>A0A4P6EL12</accession>
<evidence type="ECO:0000256" key="6">
    <source>
        <dbReference type="SAM" id="MobiDB-lite"/>
    </source>
</evidence>
<reference evidence="8 9" key="1">
    <citation type="submission" date="2019-01" db="EMBL/GenBank/DDBJ databases">
        <title>Genome sequencing of strain 2JSPR-7.</title>
        <authorList>
            <person name="Heo J."/>
            <person name="Kim S.-J."/>
            <person name="Kim J.-S."/>
            <person name="Hong S.-B."/>
            <person name="Kwon S.-W."/>
        </authorList>
    </citation>
    <scope>NUCLEOTIDE SEQUENCE [LARGE SCALE GENOMIC DNA]</scope>
    <source>
        <strain evidence="8 9">2JSPR-7</strain>
    </source>
</reference>
<feature type="region of interest" description="Disordered" evidence="6">
    <location>
        <begin position="343"/>
        <end position="384"/>
    </location>
</feature>
<keyword evidence="4 7" id="KW-1133">Transmembrane helix</keyword>
<evidence type="ECO:0000256" key="1">
    <source>
        <dbReference type="ARBA" id="ARBA00004651"/>
    </source>
</evidence>
<dbReference type="GO" id="GO:0005886">
    <property type="term" value="C:plasma membrane"/>
    <property type="evidence" value="ECO:0007669"/>
    <property type="project" value="UniProtKB-SubCell"/>
</dbReference>
<feature type="transmembrane region" description="Helical" evidence="7">
    <location>
        <begin position="270"/>
        <end position="299"/>
    </location>
</feature>